<dbReference type="EMBL" id="ADBL01000311">
    <property type="status" value="NOT_ANNOTATED_CDS"/>
    <property type="molecule type" value="Genomic_DNA"/>
</dbReference>
<organism evidence="4 5">
    <name type="scientific">Magnaporthiopsis poae (strain ATCC 64411 / 73-15)</name>
    <name type="common">Kentucky bluegrass fungus</name>
    <name type="synonym">Magnaporthe poae</name>
    <dbReference type="NCBI Taxonomy" id="644358"/>
    <lineage>
        <taxon>Eukaryota</taxon>
        <taxon>Fungi</taxon>
        <taxon>Dikarya</taxon>
        <taxon>Ascomycota</taxon>
        <taxon>Pezizomycotina</taxon>
        <taxon>Sordariomycetes</taxon>
        <taxon>Sordariomycetidae</taxon>
        <taxon>Magnaporthales</taxon>
        <taxon>Magnaporthaceae</taxon>
        <taxon>Magnaporthiopsis</taxon>
    </lineage>
</organism>
<evidence type="ECO:0000256" key="1">
    <source>
        <dbReference type="SAM" id="MobiDB-lite"/>
    </source>
</evidence>
<protein>
    <submittedName>
        <fullName evidence="3 4">Uncharacterized protein</fullName>
    </submittedName>
</protein>
<reference evidence="4" key="5">
    <citation type="submission" date="2015-06" db="UniProtKB">
        <authorList>
            <consortium name="EnsemblFungi"/>
        </authorList>
    </citation>
    <scope>IDENTIFICATION</scope>
    <source>
        <strain evidence="4">ATCC 64411</strain>
    </source>
</reference>
<proteinExistence type="predicted"/>
<feature type="compositionally biased region" description="Gly residues" evidence="1">
    <location>
        <begin position="132"/>
        <end position="143"/>
    </location>
</feature>
<dbReference type="STRING" id="644358.A0A0C4DNE1"/>
<feature type="region of interest" description="Disordered" evidence="1">
    <location>
        <begin position="58"/>
        <end position="86"/>
    </location>
</feature>
<sequence>MLARPVVLITALSLTVTTGSALNLLNVTVPDGCRRMCEPVVLLSGACTRAESGVFPPLARVPCEDDPEADDPEVEPPASVWSPPSGPANRTVILKVSLPFSGVMLSVAGAFDPIGVLASLLNNTLPVLGGKGKGNGKGIGMGNGKSRPPGPPIPPRPPRPTCEAERQRLERTSFQNACYCQNRSFDVANISGLCADCAFQKRGDSLRARKDSERLVDGITIVALMPTRVASPPSQNGTQGGLFAPAAAPKPPPPTPVTSSSPSSSSTVSRNPDVPTITAIPVPAPQRLGSGSARPVSVLHFALVQFVALSAWLV</sequence>
<evidence type="ECO:0000313" key="3">
    <source>
        <dbReference type="EMBL" id="KLU82248.1"/>
    </source>
</evidence>
<reference evidence="4" key="4">
    <citation type="journal article" date="2015" name="G3 (Bethesda)">
        <title>Genome sequences of three phytopathogenic species of the Magnaporthaceae family of fungi.</title>
        <authorList>
            <person name="Okagaki L.H."/>
            <person name="Nunes C.C."/>
            <person name="Sailsbery J."/>
            <person name="Clay B."/>
            <person name="Brown D."/>
            <person name="John T."/>
            <person name="Oh Y."/>
            <person name="Young N."/>
            <person name="Fitzgerald M."/>
            <person name="Haas B.J."/>
            <person name="Zeng Q."/>
            <person name="Young S."/>
            <person name="Adiconis X."/>
            <person name="Fan L."/>
            <person name="Levin J.Z."/>
            <person name="Mitchell T.K."/>
            <person name="Okubara P.A."/>
            <person name="Farman M.L."/>
            <person name="Kohn L.M."/>
            <person name="Birren B."/>
            <person name="Ma L.-J."/>
            <person name="Dean R.A."/>
        </authorList>
    </citation>
    <scope>NUCLEOTIDE SEQUENCE</scope>
    <source>
        <strain evidence="4">ATCC 64411 / 73-15</strain>
    </source>
</reference>
<feature type="compositionally biased region" description="Acidic residues" evidence="1">
    <location>
        <begin position="64"/>
        <end position="74"/>
    </location>
</feature>
<reference evidence="5" key="1">
    <citation type="submission" date="2010-05" db="EMBL/GenBank/DDBJ databases">
        <title>The genome sequence of Magnaporthe poae strain ATCC 64411.</title>
        <authorList>
            <person name="Ma L.-J."/>
            <person name="Dead R."/>
            <person name="Young S."/>
            <person name="Zeng Q."/>
            <person name="Koehrsen M."/>
            <person name="Alvarado L."/>
            <person name="Berlin A."/>
            <person name="Chapman S.B."/>
            <person name="Chen Z."/>
            <person name="Freedman E."/>
            <person name="Gellesch M."/>
            <person name="Goldberg J."/>
            <person name="Griggs A."/>
            <person name="Gujja S."/>
            <person name="Heilman E.R."/>
            <person name="Heiman D."/>
            <person name="Hepburn T."/>
            <person name="Howarth C."/>
            <person name="Jen D."/>
            <person name="Larson L."/>
            <person name="Mehta T."/>
            <person name="Neiman D."/>
            <person name="Pearson M."/>
            <person name="Roberts A."/>
            <person name="Saif S."/>
            <person name="Shea T."/>
            <person name="Shenoy N."/>
            <person name="Sisk P."/>
            <person name="Stolte C."/>
            <person name="Sykes S."/>
            <person name="Walk T."/>
            <person name="White J."/>
            <person name="Yandava C."/>
            <person name="Haas B."/>
            <person name="Nusbaum C."/>
            <person name="Birren B."/>
        </authorList>
    </citation>
    <scope>NUCLEOTIDE SEQUENCE [LARGE SCALE GENOMIC DNA]</scope>
    <source>
        <strain evidence="5">ATCC 64411 / 73-15</strain>
    </source>
</reference>
<keyword evidence="2" id="KW-0732">Signal</keyword>
<feature type="region of interest" description="Disordered" evidence="1">
    <location>
        <begin position="132"/>
        <end position="162"/>
    </location>
</feature>
<feature type="region of interest" description="Disordered" evidence="1">
    <location>
        <begin position="229"/>
        <end position="286"/>
    </location>
</feature>
<dbReference type="VEuPathDB" id="FungiDB:MAPG_01322"/>
<keyword evidence="5" id="KW-1185">Reference proteome</keyword>
<feature type="compositionally biased region" description="Low complexity" evidence="1">
    <location>
        <begin position="257"/>
        <end position="269"/>
    </location>
</feature>
<name>A0A0C4DNE1_MAGP6</name>
<accession>A0A0C4DNE1</accession>
<evidence type="ECO:0000256" key="2">
    <source>
        <dbReference type="SAM" id="SignalP"/>
    </source>
</evidence>
<dbReference type="OrthoDB" id="4843554at2759"/>
<dbReference type="Proteomes" id="UP000011715">
    <property type="component" value="Unassembled WGS sequence"/>
</dbReference>
<dbReference type="EnsemblFungi" id="MAPG_01322T0">
    <property type="protein sequence ID" value="MAPG_01322T0"/>
    <property type="gene ID" value="MAPG_01322"/>
</dbReference>
<feature type="chain" id="PRO_5009385234" evidence="2">
    <location>
        <begin position="22"/>
        <end position="314"/>
    </location>
</feature>
<dbReference type="eggNOG" id="ENOG502RMNK">
    <property type="taxonomic scope" value="Eukaryota"/>
</dbReference>
<dbReference type="AlphaFoldDB" id="A0A0C4DNE1"/>
<reference evidence="3" key="2">
    <citation type="submission" date="2010-05" db="EMBL/GenBank/DDBJ databases">
        <title>The Genome Sequence of Magnaporthe poae strain ATCC 64411.</title>
        <authorList>
            <consortium name="The Broad Institute Genome Sequencing Platform"/>
            <consortium name="Broad Institute Genome Sequencing Center for Infectious Disease"/>
            <person name="Ma L.-J."/>
            <person name="Dead R."/>
            <person name="Young S."/>
            <person name="Zeng Q."/>
            <person name="Koehrsen M."/>
            <person name="Alvarado L."/>
            <person name="Berlin A."/>
            <person name="Chapman S.B."/>
            <person name="Chen Z."/>
            <person name="Freedman E."/>
            <person name="Gellesch M."/>
            <person name="Goldberg J."/>
            <person name="Griggs A."/>
            <person name="Gujja S."/>
            <person name="Heilman E.R."/>
            <person name="Heiman D."/>
            <person name="Hepburn T."/>
            <person name="Howarth C."/>
            <person name="Jen D."/>
            <person name="Larson L."/>
            <person name="Mehta T."/>
            <person name="Neiman D."/>
            <person name="Pearson M."/>
            <person name="Roberts A."/>
            <person name="Saif S."/>
            <person name="Shea T."/>
            <person name="Shenoy N."/>
            <person name="Sisk P."/>
            <person name="Stolte C."/>
            <person name="Sykes S."/>
            <person name="Walk T."/>
            <person name="White J."/>
            <person name="Yandava C."/>
            <person name="Haas B."/>
            <person name="Nusbaum C."/>
            <person name="Birren B."/>
        </authorList>
    </citation>
    <scope>NUCLEOTIDE SEQUENCE</scope>
    <source>
        <strain evidence="3">ATCC 64411</strain>
    </source>
</reference>
<gene>
    <name evidence="3" type="ORF">MAPG_01322</name>
</gene>
<evidence type="ECO:0000313" key="5">
    <source>
        <dbReference type="Proteomes" id="UP000011715"/>
    </source>
</evidence>
<feature type="signal peptide" evidence="2">
    <location>
        <begin position="1"/>
        <end position="21"/>
    </location>
</feature>
<feature type="compositionally biased region" description="Pro residues" evidence="1">
    <location>
        <begin position="148"/>
        <end position="160"/>
    </location>
</feature>
<evidence type="ECO:0000313" key="4">
    <source>
        <dbReference type="EnsemblFungi" id="MAPG_01322T0"/>
    </source>
</evidence>
<dbReference type="EMBL" id="GL876966">
    <property type="protein sequence ID" value="KLU82248.1"/>
    <property type="molecule type" value="Genomic_DNA"/>
</dbReference>
<reference evidence="3" key="3">
    <citation type="submission" date="2011-03" db="EMBL/GenBank/DDBJ databases">
        <title>Annotation of Magnaporthe poae ATCC 64411.</title>
        <authorList>
            <person name="Ma L.-J."/>
            <person name="Dead R."/>
            <person name="Young S.K."/>
            <person name="Zeng Q."/>
            <person name="Gargeya S."/>
            <person name="Fitzgerald M."/>
            <person name="Haas B."/>
            <person name="Abouelleil A."/>
            <person name="Alvarado L."/>
            <person name="Arachchi H.M."/>
            <person name="Berlin A."/>
            <person name="Brown A."/>
            <person name="Chapman S.B."/>
            <person name="Chen Z."/>
            <person name="Dunbar C."/>
            <person name="Freedman E."/>
            <person name="Gearin G."/>
            <person name="Gellesch M."/>
            <person name="Goldberg J."/>
            <person name="Griggs A."/>
            <person name="Gujja S."/>
            <person name="Heiman D."/>
            <person name="Howarth C."/>
            <person name="Larson L."/>
            <person name="Lui A."/>
            <person name="MacDonald P.J.P."/>
            <person name="Mehta T."/>
            <person name="Montmayeur A."/>
            <person name="Murphy C."/>
            <person name="Neiman D."/>
            <person name="Pearson M."/>
            <person name="Priest M."/>
            <person name="Roberts A."/>
            <person name="Saif S."/>
            <person name="Shea T."/>
            <person name="Shenoy N."/>
            <person name="Sisk P."/>
            <person name="Stolte C."/>
            <person name="Sykes S."/>
            <person name="Yandava C."/>
            <person name="Wortman J."/>
            <person name="Nusbaum C."/>
            <person name="Birren B."/>
        </authorList>
    </citation>
    <scope>NUCLEOTIDE SEQUENCE</scope>
    <source>
        <strain evidence="3">ATCC 64411</strain>
    </source>
</reference>